<evidence type="ECO:0000313" key="1">
    <source>
        <dbReference type="EMBL" id="GIN97370.1"/>
    </source>
</evidence>
<name>A0ABQ4KZH3_SIMTE</name>
<keyword evidence="2" id="KW-1185">Reference proteome</keyword>
<accession>A0ABQ4KZH3</accession>
<organism evidence="1 2">
    <name type="scientific">Siminovitchia terrae</name>
    <name type="common">Bacillus terrae</name>
    <dbReference type="NCBI Taxonomy" id="1914933"/>
    <lineage>
        <taxon>Bacteria</taxon>
        <taxon>Bacillati</taxon>
        <taxon>Bacillota</taxon>
        <taxon>Bacilli</taxon>
        <taxon>Bacillales</taxon>
        <taxon>Bacillaceae</taxon>
        <taxon>Siminovitchia</taxon>
    </lineage>
</organism>
<reference evidence="1 2" key="1">
    <citation type="submission" date="2021-03" db="EMBL/GenBank/DDBJ databases">
        <title>Antimicrobial resistance genes in bacteria isolated from Japanese honey, and their potential for conferring macrolide and lincosamide resistance in the American foulbrood pathogen Paenibacillus larvae.</title>
        <authorList>
            <person name="Okamoto M."/>
            <person name="Kumagai M."/>
            <person name="Kanamori H."/>
            <person name="Takamatsu D."/>
        </authorList>
    </citation>
    <scope>NUCLEOTIDE SEQUENCE [LARGE SCALE GENOMIC DNA]</scope>
    <source>
        <strain evidence="1 2">J6TS1</strain>
    </source>
</reference>
<protein>
    <submittedName>
        <fullName evidence="1">Uncharacterized protein</fullName>
    </submittedName>
</protein>
<sequence length="52" mass="5955">MKADSNSKVHENELQIRLGMFDEFTQQCKGFSAVGIVEQKERISREKDSVLP</sequence>
<gene>
    <name evidence="1" type="ORF">J6TS1_32400</name>
</gene>
<proteinExistence type="predicted"/>
<dbReference type="EMBL" id="BORJ01000009">
    <property type="protein sequence ID" value="GIN97370.1"/>
    <property type="molecule type" value="Genomic_DNA"/>
</dbReference>
<evidence type="ECO:0000313" key="2">
    <source>
        <dbReference type="Proteomes" id="UP000680670"/>
    </source>
</evidence>
<dbReference type="Proteomes" id="UP000680670">
    <property type="component" value="Unassembled WGS sequence"/>
</dbReference>
<comment type="caution">
    <text evidence="1">The sequence shown here is derived from an EMBL/GenBank/DDBJ whole genome shotgun (WGS) entry which is preliminary data.</text>
</comment>